<feature type="compositionally biased region" description="Polar residues" evidence="9">
    <location>
        <begin position="67"/>
        <end position="83"/>
    </location>
</feature>
<dbReference type="InterPro" id="IPR000953">
    <property type="entry name" value="Chromo/chromo_shadow_dom"/>
</dbReference>
<feature type="compositionally biased region" description="Acidic residues" evidence="9">
    <location>
        <begin position="162"/>
        <end position="171"/>
    </location>
</feature>
<dbReference type="PROSITE" id="PS51194">
    <property type="entry name" value="HELICASE_CTER"/>
    <property type="match status" value="1"/>
</dbReference>
<feature type="compositionally biased region" description="Low complexity" evidence="9">
    <location>
        <begin position="1722"/>
        <end position="1732"/>
    </location>
</feature>
<gene>
    <name evidence="10" type="ORF">A4X13_0g239</name>
</gene>
<dbReference type="SMART" id="SM00490">
    <property type="entry name" value="HELICc"/>
    <property type="match status" value="1"/>
</dbReference>
<dbReference type="InterPro" id="IPR014001">
    <property type="entry name" value="Helicase_ATP-bd"/>
</dbReference>
<evidence type="ECO:0000313" key="11">
    <source>
        <dbReference type="Proteomes" id="UP000077521"/>
    </source>
</evidence>
<dbReference type="Pfam" id="PF23588">
    <property type="entry name" value="HTH_CHD1_Hrp3"/>
    <property type="match status" value="1"/>
</dbReference>
<dbReference type="GO" id="GO:0016887">
    <property type="term" value="F:ATP hydrolysis activity"/>
    <property type="evidence" value="ECO:0007669"/>
    <property type="project" value="TreeGrafter"/>
</dbReference>
<dbReference type="GO" id="GO:0003682">
    <property type="term" value="F:chromatin binding"/>
    <property type="evidence" value="ECO:0007669"/>
    <property type="project" value="TreeGrafter"/>
</dbReference>
<dbReference type="SMART" id="SM00487">
    <property type="entry name" value="DEXDc"/>
    <property type="match status" value="1"/>
</dbReference>
<dbReference type="Pfam" id="PF00176">
    <property type="entry name" value="SNF2-rel_dom"/>
    <property type="match status" value="1"/>
</dbReference>
<dbReference type="Pfam" id="PF00385">
    <property type="entry name" value="Chromo"/>
    <property type="match status" value="1"/>
</dbReference>
<feature type="region of interest" description="Disordered" evidence="9">
    <location>
        <begin position="1540"/>
        <end position="1803"/>
    </location>
</feature>
<feature type="compositionally biased region" description="Basic residues" evidence="9">
    <location>
        <begin position="177"/>
        <end position="191"/>
    </location>
</feature>
<feature type="compositionally biased region" description="Low complexity" evidence="9">
    <location>
        <begin position="1548"/>
        <end position="1560"/>
    </location>
</feature>
<feature type="region of interest" description="Disordered" evidence="9">
    <location>
        <begin position="1362"/>
        <end position="1446"/>
    </location>
</feature>
<dbReference type="InterPro" id="IPR025260">
    <property type="entry name" value="CHD1-like_C"/>
</dbReference>
<dbReference type="InterPro" id="IPR027417">
    <property type="entry name" value="P-loop_NTPase"/>
</dbReference>
<feature type="compositionally biased region" description="Polar residues" evidence="9">
    <location>
        <begin position="1647"/>
        <end position="1659"/>
    </location>
</feature>
<reference evidence="10" key="1">
    <citation type="submission" date="2016-04" db="EMBL/GenBank/DDBJ databases">
        <authorList>
            <person name="Nguyen H.D."/>
            <person name="Samba Siva P."/>
            <person name="Cullis J."/>
            <person name="Levesque C.A."/>
            <person name="Hambleton S."/>
        </authorList>
    </citation>
    <scope>NUCLEOTIDE SEQUENCE</scope>
    <source>
        <strain evidence="10">DAOMC 236416</strain>
    </source>
</reference>
<dbReference type="PROSITE" id="PS51192">
    <property type="entry name" value="HELICASE_ATP_BIND_1"/>
    <property type="match status" value="1"/>
</dbReference>
<keyword evidence="4" id="KW-0547">Nucleotide-binding</keyword>
<comment type="similarity">
    <text evidence="2">Belongs to the SNF2/RAD54 helicase family.</text>
</comment>
<dbReference type="InterPro" id="IPR049730">
    <property type="entry name" value="SNF2/RAD54-like_C"/>
</dbReference>
<evidence type="ECO:0000256" key="2">
    <source>
        <dbReference type="ARBA" id="ARBA00007025"/>
    </source>
</evidence>
<protein>
    <recommendedName>
        <fullName evidence="12">Chromodomain-helicase-DNA-binding protein 1</fullName>
    </recommendedName>
</protein>
<dbReference type="GO" id="GO:0000785">
    <property type="term" value="C:chromatin"/>
    <property type="evidence" value="ECO:0007669"/>
    <property type="project" value="TreeGrafter"/>
</dbReference>
<feature type="region of interest" description="Disordered" evidence="9">
    <location>
        <begin position="1"/>
        <end position="199"/>
    </location>
</feature>
<feature type="compositionally biased region" description="Low complexity" evidence="9">
    <location>
        <begin position="52"/>
        <end position="63"/>
    </location>
</feature>
<dbReference type="SMART" id="SM01176">
    <property type="entry name" value="DUF4208"/>
    <property type="match status" value="1"/>
</dbReference>
<dbReference type="GO" id="GO:0042393">
    <property type="term" value="F:histone binding"/>
    <property type="evidence" value="ECO:0007669"/>
    <property type="project" value="TreeGrafter"/>
</dbReference>
<reference evidence="10" key="2">
    <citation type="journal article" date="2019" name="IMA Fungus">
        <title>Genome sequencing and comparison of five Tilletia species to identify candidate genes for the detection of regulated species infecting wheat.</title>
        <authorList>
            <person name="Nguyen H.D.T."/>
            <person name="Sultana T."/>
            <person name="Kesanakurti P."/>
            <person name="Hambleton S."/>
        </authorList>
    </citation>
    <scope>NUCLEOTIDE SEQUENCE</scope>
    <source>
        <strain evidence="10">DAOMC 236416</strain>
    </source>
</reference>
<dbReference type="GO" id="GO:0005634">
    <property type="term" value="C:nucleus"/>
    <property type="evidence" value="ECO:0007669"/>
    <property type="project" value="UniProtKB-SubCell"/>
</dbReference>
<keyword evidence="6" id="KW-0067">ATP-binding</keyword>
<sequence>MSSLIGTSPAEPGSPASSTEAPRPMGNRNLTNVLQDSADEDSDAKPSLAPRSSGSGAAEAEGAIADRSSSSTVRVAGSGSTVNLAELDPDLYGLRRSGRATKKTYHDSSADEQSDNSADFDEDDASDDDSPAKPRNGGSKGKKKAPRGLQAPKPPGRFSDSEKDDSDLTTEDEYKTKRSLSRKSRKSKNRLKRGESEGDAENLAALEAARVSSRSGKQVNYNEEALGVGSDVDSDPFEYEVDAKRKVEAASQAMTGAEAEESIDFVLSHFRDDTIAEGEPDNPYTNIRFVIKWQGYSHLHNTEELWNYLQPLPGAKRVQHYIQKVYQPEVELLTNPNALPEDVEAFNITKERRLEEYESHKVVDRIISYEPKSPPTNDVPFVHARYLVKWKGLTYAECTWEIDSTLKDKVNVQTIEEADVSKYFRRMKTRLLPKDSVRYPVERPKFVRFEEQPDFIKGGELKEFQMKGLNWLAYLWSRRENGILADEMGLGKTVQTVAFISYLVHSARQNGPFLVVVPLSTLSAWMDQFELWAPDLNVISYLGNTVGRKVERDYEFGERKNLQFNVLVTTYEYILKDSEHLGKIHWQHLAVDEAHRLKNSDSQLYHIMKEFKTDGKLLITGTPLQNNIRELISLLHFLRPDEFDLDENVDDDVDHERIQELHKKLKNVMLRRSKKEVIKELPGKTEKILRVEMSAMQQRLYKAILTRNYSLLSNDTTQSPSFLNIIMELKKASNHPFLFEGFEPDAKDRAEALQNLVKHSGKMVLLDKLLARLKANGNRVLIFSQMVRMLDILSDYMRERGYIHQRLDGTVSSEMRRKAIQSFNKEGSPDFAFLLSTRAGGLGINLASADTVIIFDSDWNPQNDLQAMARAHRLNSKFHVNVFRLLVKDTVEEDVLERAKRKMVLEFAVIHQMDTSGQISGSSSRDVTDAVKDVKANAGKDGKEKFSKDELSSILKFGAQNMFKSDVNEDGQQKKLDEMDLDEILGKGEAFETEVDPTSVSAGGDAFLQQFAQVQDFKADSISWDDIIPIEDRKRLEAEERQRAVELAAAQSARKTANEKAKAKAIKAAAEGQDGDDEDDDDDDDGDQSKGADQKKRPGRKSAAERSVELSERDLRMFVRNIQKWGDAHNALDKIVRDARLENKNRAFLLEHADAVVKLCQDARDRKSVELAEMLERGDSAVHSYRQKAINVTYNNVEFLNAETILTRHHGLRVLDETVREYKNPYSFSLHKFRRGTTGQWDVEWTGHEDSMLLVGIWKYGFNEWGKMEQDPKLGLEGKFFLRPSRLPSGSKAGGEGTEGQGANGDGSGEEDEEDGKEEGEASVKGGWKGKSKDKPKVPASVHLSRRGDQLLKQLLEENEIARARGDHHSGKKAGKSKASTKGGEAGSSYAKGVKVESGAAKKKGAARSDAEGSVPKRRKTPVFTDSESGSGSDGEVSELSDSEGKNYLRPVKKQLQTLKHKLNVLETHNKVVVLKDCVTAVGQQIDNLLATEFSEESARRKRVWEQKLWTFATHFWPNRVEWTKLREIWNKVRQQSLPAGAADSGQASTSGAAKASTSGTKRKKPEGTTASSAAKKPKTSSGKGGSEAEGPTLKRKAGENGENGDGPVKKIKKEPSSSTLKKKPSSAKLAGDGGDSNSGDRRSTSPSTTKIGSRSTESPVRKMKPGGSPSPSIGGAPKGSNGVAASHIAAKREPSDGSVILASGSAPSKYHAAGGIGSGPHFGPPSSSHPSYPSPSGPFGVSSIGSPASAPGPLPNIPRVSMNGSPLNGIGSGTTGAHSPATYSAHGGLPTIPRRSESHDES</sequence>
<dbReference type="Gene3D" id="1.10.10.60">
    <property type="entry name" value="Homeodomain-like"/>
    <property type="match status" value="1"/>
</dbReference>
<dbReference type="Pfam" id="PF13907">
    <property type="entry name" value="CHD1-like_C"/>
    <property type="match status" value="1"/>
</dbReference>
<dbReference type="GO" id="GO:0034728">
    <property type="term" value="P:nucleosome organization"/>
    <property type="evidence" value="ECO:0007669"/>
    <property type="project" value="TreeGrafter"/>
</dbReference>
<comment type="subcellular location">
    <subcellularLocation>
        <location evidence="1">Nucleus</location>
    </subcellularLocation>
</comment>
<dbReference type="InterPro" id="IPR001650">
    <property type="entry name" value="Helicase_C-like"/>
</dbReference>
<dbReference type="Proteomes" id="UP000077521">
    <property type="component" value="Unassembled WGS sequence"/>
</dbReference>
<dbReference type="InterPro" id="IPR000330">
    <property type="entry name" value="SNF2_N"/>
</dbReference>
<dbReference type="PROSITE" id="PS50013">
    <property type="entry name" value="CHROMO_2"/>
    <property type="match status" value="2"/>
</dbReference>
<dbReference type="GO" id="GO:0003677">
    <property type="term" value="F:DNA binding"/>
    <property type="evidence" value="ECO:0007669"/>
    <property type="project" value="UniProtKB-KW"/>
</dbReference>
<feature type="compositionally biased region" description="Low complexity" evidence="9">
    <location>
        <begin position="1426"/>
        <end position="1435"/>
    </location>
</feature>
<dbReference type="EMBL" id="LWDF02000007">
    <property type="protein sequence ID" value="KAE8260644.1"/>
    <property type="molecule type" value="Genomic_DNA"/>
</dbReference>
<dbReference type="InterPro" id="IPR038718">
    <property type="entry name" value="SNF2-like_sf"/>
</dbReference>
<feature type="compositionally biased region" description="Gly residues" evidence="9">
    <location>
        <begin position="1292"/>
        <end position="1307"/>
    </location>
</feature>
<dbReference type="Gene3D" id="6.10.140.1440">
    <property type="match status" value="1"/>
</dbReference>
<keyword evidence="7" id="KW-0238">DNA-binding</keyword>
<dbReference type="GO" id="GO:0005524">
    <property type="term" value="F:ATP binding"/>
    <property type="evidence" value="ECO:0007669"/>
    <property type="project" value="UniProtKB-KW"/>
</dbReference>
<dbReference type="Gene3D" id="2.40.50.40">
    <property type="match status" value="2"/>
</dbReference>
<keyword evidence="8" id="KW-0539">Nucleus</keyword>
<feature type="compositionally biased region" description="Low complexity" evidence="9">
    <location>
        <begin position="1738"/>
        <end position="1750"/>
    </location>
</feature>
<organism evidence="10 11">
    <name type="scientific">Tilletia indica</name>
    <dbReference type="NCBI Taxonomy" id="43049"/>
    <lineage>
        <taxon>Eukaryota</taxon>
        <taxon>Fungi</taxon>
        <taxon>Dikarya</taxon>
        <taxon>Basidiomycota</taxon>
        <taxon>Ustilaginomycotina</taxon>
        <taxon>Exobasidiomycetes</taxon>
        <taxon>Tilletiales</taxon>
        <taxon>Tilletiaceae</taxon>
        <taxon>Tilletia</taxon>
    </lineage>
</organism>
<proteinExistence type="inferred from homology"/>
<evidence type="ECO:0000256" key="9">
    <source>
        <dbReference type="SAM" id="MobiDB-lite"/>
    </source>
</evidence>
<evidence type="ECO:0000256" key="5">
    <source>
        <dbReference type="ARBA" id="ARBA00022801"/>
    </source>
</evidence>
<keyword evidence="3" id="KW-0677">Repeat</keyword>
<dbReference type="InterPro" id="IPR023780">
    <property type="entry name" value="Chromo_domain"/>
</dbReference>
<evidence type="ECO:0000256" key="4">
    <source>
        <dbReference type="ARBA" id="ARBA00022741"/>
    </source>
</evidence>
<feature type="compositionally biased region" description="Acidic residues" evidence="9">
    <location>
        <begin position="1308"/>
        <end position="1318"/>
    </location>
</feature>
<dbReference type="SUPFAM" id="SSF52540">
    <property type="entry name" value="P-loop containing nucleoside triphosphate hydrolases"/>
    <property type="match status" value="2"/>
</dbReference>
<feature type="compositionally biased region" description="Low complexity" evidence="9">
    <location>
        <begin position="1666"/>
        <end position="1681"/>
    </location>
</feature>
<dbReference type="PANTHER" id="PTHR45623">
    <property type="entry name" value="CHROMODOMAIN-HELICASE-DNA-BINDING PROTEIN 3-RELATED-RELATED"/>
    <property type="match status" value="1"/>
</dbReference>
<dbReference type="SUPFAM" id="SSF54160">
    <property type="entry name" value="Chromo domain-like"/>
    <property type="match status" value="2"/>
</dbReference>
<feature type="region of interest" description="Disordered" evidence="9">
    <location>
        <begin position="1285"/>
        <end position="1346"/>
    </location>
</feature>
<evidence type="ECO:0000256" key="3">
    <source>
        <dbReference type="ARBA" id="ARBA00022737"/>
    </source>
</evidence>
<evidence type="ECO:0000256" key="6">
    <source>
        <dbReference type="ARBA" id="ARBA00022840"/>
    </source>
</evidence>
<dbReference type="PANTHER" id="PTHR45623:SF14">
    <property type="entry name" value="CHROMODOMAIN-HELICASE-DNA-BINDING PROTEIN 1"/>
    <property type="match status" value="1"/>
</dbReference>
<feature type="compositionally biased region" description="Basic and acidic residues" evidence="9">
    <location>
        <begin position="1087"/>
        <end position="1108"/>
    </location>
</feature>
<feature type="region of interest" description="Disordered" evidence="9">
    <location>
        <begin position="1061"/>
        <end position="1108"/>
    </location>
</feature>
<dbReference type="Pfam" id="PF00271">
    <property type="entry name" value="Helicase_C"/>
    <property type="match status" value="1"/>
</dbReference>
<evidence type="ECO:0000256" key="1">
    <source>
        <dbReference type="ARBA" id="ARBA00004123"/>
    </source>
</evidence>
<dbReference type="CDD" id="cd18793">
    <property type="entry name" value="SF2_C_SNF"/>
    <property type="match status" value="1"/>
</dbReference>
<dbReference type="Gene3D" id="3.40.50.10810">
    <property type="entry name" value="Tandem AAA-ATPase domain"/>
    <property type="match status" value="1"/>
</dbReference>
<dbReference type="Gene3D" id="3.40.50.300">
    <property type="entry name" value="P-loop containing nucleotide triphosphate hydrolases"/>
    <property type="match status" value="1"/>
</dbReference>
<evidence type="ECO:0000256" key="8">
    <source>
        <dbReference type="ARBA" id="ARBA00023242"/>
    </source>
</evidence>
<keyword evidence="11" id="KW-1185">Reference proteome</keyword>
<dbReference type="InterPro" id="IPR016197">
    <property type="entry name" value="Chromo-like_dom_sf"/>
</dbReference>
<evidence type="ECO:0000256" key="7">
    <source>
        <dbReference type="ARBA" id="ARBA00023125"/>
    </source>
</evidence>
<feature type="compositionally biased region" description="Acidic residues" evidence="9">
    <location>
        <begin position="110"/>
        <end position="129"/>
    </location>
</feature>
<comment type="caution">
    <text evidence="10">The sequence shown here is derived from an EMBL/GenBank/DDBJ whole genome shotgun (WGS) entry which is preliminary data.</text>
</comment>
<name>A0A177TW78_9BASI</name>
<dbReference type="InterPro" id="IPR056302">
    <property type="entry name" value="CHD1-2/Hrp3_HTH"/>
</dbReference>
<keyword evidence="5" id="KW-0378">Hydrolase</keyword>
<evidence type="ECO:0008006" key="12">
    <source>
        <dbReference type="Google" id="ProtNLM"/>
    </source>
</evidence>
<feature type="compositionally biased region" description="Low complexity" evidence="9">
    <location>
        <begin position="1377"/>
        <end position="1399"/>
    </location>
</feature>
<accession>A0A177TW78</accession>
<dbReference type="GO" id="GO:0140658">
    <property type="term" value="F:ATP-dependent chromatin remodeler activity"/>
    <property type="evidence" value="ECO:0007669"/>
    <property type="project" value="TreeGrafter"/>
</dbReference>
<feature type="compositionally biased region" description="Acidic residues" evidence="9">
    <location>
        <begin position="1073"/>
        <end position="1086"/>
    </location>
</feature>
<evidence type="ECO:0000313" key="10">
    <source>
        <dbReference type="EMBL" id="KAE8260644.1"/>
    </source>
</evidence>